<dbReference type="SUPFAM" id="SSF48498">
    <property type="entry name" value="Tetracyclin repressor-like, C-terminal domain"/>
    <property type="match status" value="1"/>
</dbReference>
<dbReference type="InterPro" id="IPR009057">
    <property type="entry name" value="Homeodomain-like_sf"/>
</dbReference>
<dbReference type="PROSITE" id="PS50977">
    <property type="entry name" value="HTH_TETR_2"/>
    <property type="match status" value="1"/>
</dbReference>
<dbReference type="Pfam" id="PF17940">
    <property type="entry name" value="TetR_C_31"/>
    <property type="match status" value="1"/>
</dbReference>
<organism evidence="7 8">
    <name type="scientific">Stagnimonas aquatica</name>
    <dbReference type="NCBI Taxonomy" id="2689987"/>
    <lineage>
        <taxon>Bacteria</taxon>
        <taxon>Pseudomonadati</taxon>
        <taxon>Pseudomonadota</taxon>
        <taxon>Gammaproteobacteria</taxon>
        <taxon>Nevskiales</taxon>
        <taxon>Nevskiaceae</taxon>
        <taxon>Stagnimonas</taxon>
    </lineage>
</organism>
<name>A0A3N0VFZ9_9GAMM</name>
<dbReference type="GO" id="GO:0003700">
    <property type="term" value="F:DNA-binding transcription factor activity"/>
    <property type="evidence" value="ECO:0007669"/>
    <property type="project" value="TreeGrafter"/>
</dbReference>
<keyword evidence="3" id="KW-0804">Transcription</keyword>
<comment type="caution">
    <text evidence="7">The sequence shown here is derived from an EMBL/GenBank/DDBJ whole genome shotgun (WGS) entry which is preliminary data.</text>
</comment>
<keyword evidence="1" id="KW-0805">Transcription regulation</keyword>
<feature type="domain" description="HTH tetR-type" evidence="6">
    <location>
        <begin position="29"/>
        <end position="89"/>
    </location>
</feature>
<gene>
    <name evidence="7" type="ORF">ED208_04625</name>
</gene>
<dbReference type="Pfam" id="PF00440">
    <property type="entry name" value="TetR_N"/>
    <property type="match status" value="1"/>
</dbReference>
<dbReference type="EMBL" id="RJVO01000002">
    <property type="protein sequence ID" value="ROH91676.1"/>
    <property type="molecule type" value="Genomic_DNA"/>
</dbReference>
<feature type="region of interest" description="Disordered" evidence="5">
    <location>
        <begin position="1"/>
        <end position="31"/>
    </location>
</feature>
<proteinExistence type="predicted"/>
<reference evidence="7 8" key="1">
    <citation type="submission" date="2018-10" db="EMBL/GenBank/DDBJ databases">
        <authorList>
            <person name="Chen W.-M."/>
        </authorList>
    </citation>
    <scope>NUCLEOTIDE SEQUENCE [LARGE SCALE GENOMIC DNA]</scope>
    <source>
        <strain evidence="7 8">THS-13</strain>
    </source>
</reference>
<dbReference type="PANTHER" id="PTHR30055:SF234">
    <property type="entry name" value="HTH-TYPE TRANSCRIPTIONAL REGULATOR BETI"/>
    <property type="match status" value="1"/>
</dbReference>
<dbReference type="FunCoup" id="A0A3N0VFZ9">
    <property type="interactions" value="71"/>
</dbReference>
<dbReference type="InParanoid" id="A0A3N0VFZ9"/>
<dbReference type="RefSeq" id="WP_123210720.1">
    <property type="nucleotide sequence ID" value="NZ_RJVO01000002.1"/>
</dbReference>
<evidence type="ECO:0000313" key="7">
    <source>
        <dbReference type="EMBL" id="ROH91676.1"/>
    </source>
</evidence>
<dbReference type="Proteomes" id="UP000282106">
    <property type="component" value="Unassembled WGS sequence"/>
</dbReference>
<evidence type="ECO:0000313" key="8">
    <source>
        <dbReference type="Proteomes" id="UP000282106"/>
    </source>
</evidence>
<accession>A0A3N0VFZ9</accession>
<feature type="DNA-binding region" description="H-T-H motif" evidence="4">
    <location>
        <begin position="52"/>
        <end position="71"/>
    </location>
</feature>
<dbReference type="AlphaFoldDB" id="A0A3N0VFZ9"/>
<dbReference type="SUPFAM" id="SSF46689">
    <property type="entry name" value="Homeodomain-like"/>
    <property type="match status" value="1"/>
</dbReference>
<evidence type="ECO:0000256" key="4">
    <source>
        <dbReference type="PROSITE-ProRule" id="PRU00335"/>
    </source>
</evidence>
<dbReference type="InterPro" id="IPR001647">
    <property type="entry name" value="HTH_TetR"/>
</dbReference>
<keyword evidence="8" id="KW-1185">Reference proteome</keyword>
<dbReference type="PANTHER" id="PTHR30055">
    <property type="entry name" value="HTH-TYPE TRANSCRIPTIONAL REGULATOR RUTR"/>
    <property type="match status" value="1"/>
</dbReference>
<dbReference type="InterPro" id="IPR041583">
    <property type="entry name" value="TetR_C_31"/>
</dbReference>
<dbReference type="GO" id="GO:0000976">
    <property type="term" value="F:transcription cis-regulatory region binding"/>
    <property type="evidence" value="ECO:0007669"/>
    <property type="project" value="TreeGrafter"/>
</dbReference>
<evidence type="ECO:0000256" key="3">
    <source>
        <dbReference type="ARBA" id="ARBA00023163"/>
    </source>
</evidence>
<protein>
    <submittedName>
        <fullName evidence="7">TetR family transcriptional regulator</fullName>
    </submittedName>
</protein>
<keyword evidence="2 4" id="KW-0238">DNA-binding</keyword>
<dbReference type="PRINTS" id="PR00455">
    <property type="entry name" value="HTHTETR"/>
</dbReference>
<dbReference type="InterPro" id="IPR036271">
    <property type="entry name" value="Tet_transcr_reg_TetR-rel_C_sf"/>
</dbReference>
<dbReference type="Gene3D" id="1.10.357.10">
    <property type="entry name" value="Tetracycline Repressor, domain 2"/>
    <property type="match status" value="1"/>
</dbReference>
<evidence type="ECO:0000259" key="6">
    <source>
        <dbReference type="PROSITE" id="PS50977"/>
    </source>
</evidence>
<sequence length="218" mass="22997">MTKCIPASQPASAEPPRRRGRPPQALGPDQRRRKLIEAAMRVIVRDGLAAASTRAVAAEAGMNQAMVHYSFPGKNALLGAVLDEIHTGIAEVLARSLDGAGSLSDGVARVAQAYWAYTVETPGLQRMQYELTLYALNTPGHADLARRQYQGYVAALGQAFEALPAAGACPDRHLLAGICVAAMDGLILQHLATGDRAAGEAQLRLLVHALQSQIGVSA</sequence>
<dbReference type="InterPro" id="IPR050109">
    <property type="entry name" value="HTH-type_TetR-like_transc_reg"/>
</dbReference>
<evidence type="ECO:0000256" key="5">
    <source>
        <dbReference type="SAM" id="MobiDB-lite"/>
    </source>
</evidence>
<evidence type="ECO:0000256" key="2">
    <source>
        <dbReference type="ARBA" id="ARBA00023125"/>
    </source>
</evidence>
<evidence type="ECO:0000256" key="1">
    <source>
        <dbReference type="ARBA" id="ARBA00023015"/>
    </source>
</evidence>